<dbReference type="RefSeq" id="WP_143987693.1">
    <property type="nucleotide sequence ID" value="NZ_CP041692.1"/>
</dbReference>
<dbReference type="SUPFAM" id="SSF46955">
    <property type="entry name" value="Putative DNA-binding domain"/>
    <property type="match status" value="1"/>
</dbReference>
<dbReference type="Gene3D" id="3.10.180.10">
    <property type="entry name" value="2,3-Dihydroxybiphenyl 1,2-Dioxygenase, domain 1"/>
    <property type="match status" value="1"/>
</dbReference>
<gene>
    <name evidence="3" type="ORF">FOE78_19095</name>
</gene>
<dbReference type="SMART" id="SM00422">
    <property type="entry name" value="HTH_MERR"/>
    <property type="match status" value="1"/>
</dbReference>
<feature type="domain" description="HTH merR-type" evidence="2">
    <location>
        <begin position="5"/>
        <end position="75"/>
    </location>
</feature>
<dbReference type="PANTHER" id="PTHR30204:SF97">
    <property type="entry name" value="MERR FAMILY REGULATORY PROTEIN"/>
    <property type="match status" value="1"/>
</dbReference>
<dbReference type="Pfam" id="PF13411">
    <property type="entry name" value="MerR_1"/>
    <property type="match status" value="1"/>
</dbReference>
<reference evidence="3 4" key="1">
    <citation type="submission" date="2019-07" db="EMBL/GenBank/DDBJ databases">
        <title>Microlunatus dokdonensis sp. nov. isolated from the rhizospheric soil of the wild plant Elymus tsukushiensis.</title>
        <authorList>
            <person name="Ghim S.-Y."/>
            <person name="Hwang Y.-J."/>
            <person name="Son J.-S."/>
            <person name="Shin J.-H."/>
        </authorList>
    </citation>
    <scope>NUCLEOTIDE SEQUENCE [LARGE SCALE GENOMIC DNA]</scope>
    <source>
        <strain evidence="3 4">KUDC0627</strain>
    </source>
</reference>
<dbReference type="SUPFAM" id="SSF54593">
    <property type="entry name" value="Glyoxalase/Bleomycin resistance protein/Dihydroxybiphenyl dioxygenase"/>
    <property type="match status" value="1"/>
</dbReference>
<accession>A0A516Q2T8</accession>
<dbReference type="Pfam" id="PF18029">
    <property type="entry name" value="Glyoxalase_6"/>
    <property type="match status" value="1"/>
</dbReference>
<dbReference type="OrthoDB" id="7849865at2"/>
<evidence type="ECO:0000313" key="3">
    <source>
        <dbReference type="EMBL" id="QDP97736.1"/>
    </source>
</evidence>
<evidence type="ECO:0000256" key="1">
    <source>
        <dbReference type="ARBA" id="ARBA00023125"/>
    </source>
</evidence>
<organism evidence="3 4">
    <name type="scientific">Microlunatus elymi</name>
    <dbReference type="NCBI Taxonomy" id="2596828"/>
    <lineage>
        <taxon>Bacteria</taxon>
        <taxon>Bacillati</taxon>
        <taxon>Actinomycetota</taxon>
        <taxon>Actinomycetes</taxon>
        <taxon>Propionibacteriales</taxon>
        <taxon>Propionibacteriaceae</taxon>
        <taxon>Microlunatus</taxon>
    </lineage>
</organism>
<dbReference type="EMBL" id="CP041692">
    <property type="protein sequence ID" value="QDP97736.1"/>
    <property type="molecule type" value="Genomic_DNA"/>
</dbReference>
<dbReference type="AlphaFoldDB" id="A0A516Q2T8"/>
<name>A0A516Q2T8_9ACTN</name>
<evidence type="ECO:0000313" key="4">
    <source>
        <dbReference type="Proteomes" id="UP000319263"/>
    </source>
</evidence>
<dbReference type="Gene3D" id="1.10.1660.10">
    <property type="match status" value="1"/>
</dbReference>
<keyword evidence="4" id="KW-1185">Reference proteome</keyword>
<dbReference type="InterPro" id="IPR047057">
    <property type="entry name" value="MerR_fam"/>
</dbReference>
<dbReference type="PROSITE" id="PS50937">
    <property type="entry name" value="HTH_MERR_2"/>
    <property type="match status" value="1"/>
</dbReference>
<dbReference type="KEGG" id="mik:FOE78_19095"/>
<dbReference type="InterPro" id="IPR041581">
    <property type="entry name" value="Glyoxalase_6"/>
</dbReference>
<dbReference type="InterPro" id="IPR009061">
    <property type="entry name" value="DNA-bd_dom_put_sf"/>
</dbReference>
<evidence type="ECO:0000259" key="2">
    <source>
        <dbReference type="PROSITE" id="PS50937"/>
    </source>
</evidence>
<dbReference type="InterPro" id="IPR000551">
    <property type="entry name" value="MerR-type_HTH_dom"/>
</dbReference>
<keyword evidence="1" id="KW-0238">DNA-binding</keyword>
<dbReference type="GO" id="GO:0003700">
    <property type="term" value="F:DNA-binding transcription factor activity"/>
    <property type="evidence" value="ECO:0007669"/>
    <property type="project" value="InterPro"/>
</dbReference>
<dbReference type="InterPro" id="IPR029068">
    <property type="entry name" value="Glyas_Bleomycin-R_OHBP_Dase"/>
</dbReference>
<protein>
    <submittedName>
        <fullName evidence="3">MerR family transcriptional regulator</fullName>
    </submittedName>
</protein>
<dbReference type="PANTHER" id="PTHR30204">
    <property type="entry name" value="REDOX-CYCLING DRUG-SENSING TRANSCRIPTIONAL ACTIVATOR SOXR"/>
    <property type="match status" value="1"/>
</dbReference>
<sequence>MRDELMTIGSFSMLSGLSIATLRHYDEIGLLRPAEVDVQSSYRLYARDQVDVGRRVRLLREAGLSTDQIARILAGDDSEFRAVLAERRAALEQRTLQIQTLLDQLLQANRDGTSPSMQSAADFRLTAVNIGVNSETALETARRFWGDVLGTELDDWGNGAQQVVLGQGDNIGFLNISIRSSEEARHTDAAAFGLGVPGLDDTHQRALTAGATEQYPPTDGISEPRHSLIIDPVGNRVVLWESER</sequence>
<proteinExistence type="predicted"/>
<dbReference type="PROSITE" id="PS00552">
    <property type="entry name" value="HTH_MERR_1"/>
    <property type="match status" value="1"/>
</dbReference>
<dbReference type="GO" id="GO:0003677">
    <property type="term" value="F:DNA binding"/>
    <property type="evidence" value="ECO:0007669"/>
    <property type="project" value="UniProtKB-KW"/>
</dbReference>
<dbReference type="Proteomes" id="UP000319263">
    <property type="component" value="Chromosome"/>
</dbReference>